<sequence length="392" mass="40005">MWIVALMLGIIGIFAAWFGPLQILLPEQSRVIADDAGIGKESLLATVTGVGALVSMIANPLCGLFSDRTRSRWGRRIPVAVAGTVVGVAGLLVLSSAHGLAAMVAGWALVQAGFNGPFAAFTALIADQVPEDKRGLVGSMFGVGQIVGVVLGTVAATVVGPGPLGYVALAVAAPTLISAVIVVQLGNPRTESARGPSSTGGWTFRLTRDFAWAWAMRCAMNTVNAIVMLYLFYYLSDEVGIADPAGQVLLVTVVNVLLSAAAAAVGGIWSDRIARRRSFVIAGAVGVGLGTAVLGGFATWSTTVVAAVLVGVGWGLYLAVDIAIVTATLPDDESAATMLGVANIASSLPQVLAPLIAAPVVTSALGYPGFYGLGVVAALIAVVCVRRITVIR</sequence>
<keyword evidence="3 5" id="KW-1133">Transmembrane helix</keyword>
<name>A0A7K3LNE1_9ACTN</name>
<dbReference type="InterPro" id="IPR011701">
    <property type="entry name" value="MFS"/>
</dbReference>
<evidence type="ECO:0000256" key="1">
    <source>
        <dbReference type="ARBA" id="ARBA00004651"/>
    </source>
</evidence>
<protein>
    <submittedName>
        <fullName evidence="7">MFS transporter</fullName>
    </submittedName>
</protein>
<dbReference type="InterPro" id="IPR001958">
    <property type="entry name" value="Tet-R_TetA/multi-R_MdtG-like"/>
</dbReference>
<evidence type="ECO:0000313" key="7">
    <source>
        <dbReference type="EMBL" id="NDK89077.1"/>
    </source>
</evidence>
<organism evidence="7 8">
    <name type="scientific">Gordonia desulfuricans</name>
    <dbReference type="NCBI Taxonomy" id="89051"/>
    <lineage>
        <taxon>Bacteria</taxon>
        <taxon>Bacillati</taxon>
        <taxon>Actinomycetota</taxon>
        <taxon>Actinomycetes</taxon>
        <taxon>Mycobacteriales</taxon>
        <taxon>Gordoniaceae</taxon>
        <taxon>Gordonia</taxon>
    </lineage>
</organism>
<accession>A0A7K3LNE1</accession>
<feature type="transmembrane region" description="Helical" evidence="5">
    <location>
        <begin position="304"/>
        <end position="329"/>
    </location>
</feature>
<evidence type="ECO:0000259" key="6">
    <source>
        <dbReference type="PROSITE" id="PS50850"/>
    </source>
</evidence>
<dbReference type="Gene3D" id="1.20.1250.20">
    <property type="entry name" value="MFS general substrate transporter like domains"/>
    <property type="match status" value="2"/>
</dbReference>
<feature type="transmembrane region" description="Helical" evidence="5">
    <location>
        <begin position="341"/>
        <end position="361"/>
    </location>
</feature>
<feature type="transmembrane region" description="Helical" evidence="5">
    <location>
        <begin position="214"/>
        <end position="235"/>
    </location>
</feature>
<feature type="transmembrane region" description="Helical" evidence="5">
    <location>
        <begin position="279"/>
        <end position="298"/>
    </location>
</feature>
<comment type="subcellular location">
    <subcellularLocation>
        <location evidence="1">Cell membrane</location>
        <topology evidence="1">Multi-pass membrane protein</topology>
    </subcellularLocation>
</comment>
<keyword evidence="4 5" id="KW-0472">Membrane</keyword>
<comment type="caution">
    <text evidence="7">The sequence shown here is derived from an EMBL/GenBank/DDBJ whole genome shotgun (WGS) entry which is preliminary data.</text>
</comment>
<dbReference type="PANTHER" id="PTHR23528:SF1">
    <property type="entry name" value="MAJOR FACILITATOR SUPERFAMILY (MFS) PROFILE DOMAIN-CONTAINING PROTEIN"/>
    <property type="match status" value="1"/>
</dbReference>
<feature type="transmembrane region" description="Helical" evidence="5">
    <location>
        <begin position="136"/>
        <end position="158"/>
    </location>
</feature>
<feature type="transmembrane region" description="Helical" evidence="5">
    <location>
        <begin position="100"/>
        <end position="124"/>
    </location>
</feature>
<dbReference type="PRINTS" id="PR01035">
    <property type="entry name" value="TCRTETA"/>
</dbReference>
<keyword evidence="2 5" id="KW-0812">Transmembrane</keyword>
<evidence type="ECO:0000256" key="5">
    <source>
        <dbReference type="SAM" id="Phobius"/>
    </source>
</evidence>
<dbReference type="Pfam" id="PF07690">
    <property type="entry name" value="MFS_1"/>
    <property type="match status" value="1"/>
</dbReference>
<gene>
    <name evidence="7" type="ORF">GYA93_05700</name>
</gene>
<dbReference type="AlphaFoldDB" id="A0A7K3LNE1"/>
<evidence type="ECO:0000313" key="8">
    <source>
        <dbReference type="Proteomes" id="UP000466307"/>
    </source>
</evidence>
<proteinExistence type="predicted"/>
<dbReference type="SUPFAM" id="SSF103473">
    <property type="entry name" value="MFS general substrate transporter"/>
    <property type="match status" value="1"/>
</dbReference>
<feature type="transmembrane region" description="Helical" evidence="5">
    <location>
        <begin position="77"/>
        <end position="94"/>
    </location>
</feature>
<dbReference type="PROSITE" id="PS50850">
    <property type="entry name" value="MFS"/>
    <property type="match status" value="1"/>
</dbReference>
<feature type="domain" description="Major facilitator superfamily (MFS) profile" evidence="6">
    <location>
        <begin position="5"/>
        <end position="392"/>
    </location>
</feature>
<dbReference type="GO" id="GO:0022857">
    <property type="term" value="F:transmembrane transporter activity"/>
    <property type="evidence" value="ECO:0007669"/>
    <property type="project" value="InterPro"/>
</dbReference>
<dbReference type="PANTHER" id="PTHR23528">
    <property type="match status" value="1"/>
</dbReference>
<evidence type="ECO:0000256" key="3">
    <source>
        <dbReference type="ARBA" id="ARBA00022989"/>
    </source>
</evidence>
<dbReference type="InterPro" id="IPR036259">
    <property type="entry name" value="MFS_trans_sf"/>
</dbReference>
<reference evidence="7 8" key="1">
    <citation type="submission" date="2020-01" db="EMBL/GenBank/DDBJ databases">
        <title>Investigation of new actinobacteria for the biodesulphurisation of diesel fuel.</title>
        <authorList>
            <person name="Athi Narayanan S.M."/>
        </authorList>
    </citation>
    <scope>NUCLEOTIDE SEQUENCE [LARGE SCALE GENOMIC DNA]</scope>
    <source>
        <strain evidence="7 8">213E</strain>
    </source>
</reference>
<evidence type="ECO:0000256" key="4">
    <source>
        <dbReference type="ARBA" id="ARBA00023136"/>
    </source>
</evidence>
<feature type="transmembrane region" description="Helical" evidence="5">
    <location>
        <begin position="164"/>
        <end position="185"/>
    </location>
</feature>
<keyword evidence="8" id="KW-1185">Reference proteome</keyword>
<dbReference type="GO" id="GO:0005886">
    <property type="term" value="C:plasma membrane"/>
    <property type="evidence" value="ECO:0007669"/>
    <property type="project" value="UniProtKB-SubCell"/>
</dbReference>
<feature type="transmembrane region" description="Helical" evidence="5">
    <location>
        <begin position="367"/>
        <end position="385"/>
    </location>
</feature>
<dbReference type="EMBL" id="JAADZU010000012">
    <property type="protein sequence ID" value="NDK89077.1"/>
    <property type="molecule type" value="Genomic_DNA"/>
</dbReference>
<feature type="transmembrane region" description="Helical" evidence="5">
    <location>
        <begin position="43"/>
        <end position="65"/>
    </location>
</feature>
<feature type="transmembrane region" description="Helical" evidence="5">
    <location>
        <begin position="247"/>
        <end position="267"/>
    </location>
</feature>
<dbReference type="Proteomes" id="UP000466307">
    <property type="component" value="Unassembled WGS sequence"/>
</dbReference>
<evidence type="ECO:0000256" key="2">
    <source>
        <dbReference type="ARBA" id="ARBA00022692"/>
    </source>
</evidence>
<dbReference type="InterPro" id="IPR020846">
    <property type="entry name" value="MFS_dom"/>
</dbReference>